<dbReference type="SUPFAM" id="SSF55785">
    <property type="entry name" value="PYP-like sensor domain (PAS domain)"/>
    <property type="match status" value="1"/>
</dbReference>
<dbReference type="SUPFAM" id="SSF141868">
    <property type="entry name" value="EAL domain-like"/>
    <property type="match status" value="1"/>
</dbReference>
<dbReference type="PANTHER" id="PTHR44757">
    <property type="entry name" value="DIGUANYLATE CYCLASE DGCP"/>
    <property type="match status" value="1"/>
</dbReference>
<dbReference type="InterPro" id="IPR043128">
    <property type="entry name" value="Rev_trsase/Diguanyl_cyclase"/>
</dbReference>
<reference evidence="5 6" key="1">
    <citation type="submission" date="2022-04" db="EMBL/GenBank/DDBJ databases">
        <title>Rhizobium coralii sp. nov., isolated from coral Turbinaria peltata.</title>
        <authorList>
            <person name="Sun H."/>
        </authorList>
    </citation>
    <scope>NUCLEOTIDE SEQUENCE [LARGE SCALE GENOMIC DNA]</scope>
    <source>
        <strain evidence="5 6">NTR19</strain>
    </source>
</reference>
<dbReference type="EMBL" id="JALPRY010000030">
    <property type="protein sequence ID" value="MCK8782499.1"/>
    <property type="molecule type" value="Genomic_DNA"/>
</dbReference>
<evidence type="ECO:0000313" key="5">
    <source>
        <dbReference type="EMBL" id="MCK8782499.1"/>
    </source>
</evidence>
<comment type="caution">
    <text evidence="5">The sequence shown here is derived from an EMBL/GenBank/DDBJ whole genome shotgun (WGS) entry which is preliminary data.</text>
</comment>
<dbReference type="Proteomes" id="UP001202827">
    <property type="component" value="Unassembled WGS sequence"/>
</dbReference>
<protein>
    <submittedName>
        <fullName evidence="5">EAL domain-containing protein</fullName>
    </submittedName>
</protein>
<name>A0ABT0IXC9_9HYPH</name>
<evidence type="ECO:0000259" key="3">
    <source>
        <dbReference type="PROSITE" id="PS50883"/>
    </source>
</evidence>
<dbReference type="Gene3D" id="3.20.20.450">
    <property type="entry name" value="EAL domain"/>
    <property type="match status" value="1"/>
</dbReference>
<dbReference type="SUPFAM" id="SSF55073">
    <property type="entry name" value="Nucleotide cyclase"/>
    <property type="match status" value="1"/>
</dbReference>
<dbReference type="SMART" id="SM00052">
    <property type="entry name" value="EAL"/>
    <property type="match status" value="1"/>
</dbReference>
<evidence type="ECO:0000256" key="1">
    <source>
        <dbReference type="SAM" id="Phobius"/>
    </source>
</evidence>
<dbReference type="Pfam" id="PF12860">
    <property type="entry name" value="PAS_7"/>
    <property type="match status" value="1"/>
</dbReference>
<dbReference type="NCBIfam" id="TIGR00229">
    <property type="entry name" value="sensory_box"/>
    <property type="match status" value="1"/>
</dbReference>
<accession>A0ABT0IXC9</accession>
<dbReference type="InterPro" id="IPR052155">
    <property type="entry name" value="Biofilm_reg_signaling"/>
</dbReference>
<feature type="domain" description="EAL" evidence="3">
    <location>
        <begin position="529"/>
        <end position="779"/>
    </location>
</feature>
<feature type="domain" description="GGDEF" evidence="4">
    <location>
        <begin position="387"/>
        <end position="520"/>
    </location>
</feature>
<dbReference type="InterPro" id="IPR029787">
    <property type="entry name" value="Nucleotide_cyclase"/>
</dbReference>
<evidence type="ECO:0000313" key="6">
    <source>
        <dbReference type="Proteomes" id="UP001202827"/>
    </source>
</evidence>
<gene>
    <name evidence="5" type="ORF">M0654_21235</name>
</gene>
<dbReference type="Gene3D" id="3.30.450.20">
    <property type="entry name" value="PAS domain"/>
    <property type="match status" value="1"/>
</dbReference>
<dbReference type="NCBIfam" id="TIGR00254">
    <property type="entry name" value="GGDEF"/>
    <property type="match status" value="1"/>
</dbReference>
<dbReference type="Pfam" id="PF00990">
    <property type="entry name" value="GGDEF"/>
    <property type="match status" value="1"/>
</dbReference>
<dbReference type="PROSITE" id="PS50112">
    <property type="entry name" value="PAS"/>
    <property type="match status" value="1"/>
</dbReference>
<evidence type="ECO:0000259" key="2">
    <source>
        <dbReference type="PROSITE" id="PS50112"/>
    </source>
</evidence>
<keyword evidence="1" id="KW-1133">Transmembrane helix</keyword>
<sequence>MPPKALERVLAAVVCFLMLAAGYTAVVISQRQAALQTISRYNAAWTVSQAVAEFLDLERILASYALPQGATTFDDVQLRLDIMFSRLDTFQPNEETELGKGRSLRQFIRSDVRNEKVVERLRASLETIDGLLITNGPSFDVGGALQTLGSLNADMTALTSRAAAYGAELSEADQRELARLHLILSGLMSGLIFCGILLITLIWRQNKLVHKAHVKLQTTATKLEEAHRSLVSQNQRFDAALNSMSQALCTCNVDGQLIVFNDQFAKLVGIAPATLAGMDLKKVIAAAAGQNTPSVIEIILQQQSSLIQGRRKGRFTVDLPDGGAYAVSHEPIPDGGWLATYEDVSERRQSEARIFHMAHHDALTGLPNRVLMRKKLLDRCAEPAIEDGCDILLLDLDGFKEVNDTLGHDIGDQMLREVAARLRSCVAHEGTVGRLGGDEFAILTRRGCTSDDASELAESILAAISEPFHLDGRNVVVTASIGIAAHIGTSCTPDEVFKHADLAMYQSKADGKGRVTRFSQDIAERLLAQKSLEADLREAMSLNHLEVHYQSLHDTQTRQVKGFEALLRWKRRGLDFVPPPDFIPVAEKLGLIDEIGEWVLRHACQEALNWPSQLTVAVNISPMQVHSGNIANRVLSILSETGLAPHRLELEITESVLLEAAESTLLTLHQLRQLGVRIALDDFGTGYSSLSYLTTFPFDKIKIDRSFVRNISTRANASSVIEMIVQLSTELGMITTAEGVENEEQLRCLQIMGCSQVQGYLFARPQSAHALLLQAPNAVVARSQPV</sequence>
<dbReference type="InterPro" id="IPR000014">
    <property type="entry name" value="PAS"/>
</dbReference>
<dbReference type="CDD" id="cd01948">
    <property type="entry name" value="EAL"/>
    <property type="match status" value="1"/>
</dbReference>
<organism evidence="5 6">
    <name type="scientific">Neorhizobium turbinariae</name>
    <dbReference type="NCBI Taxonomy" id="2937795"/>
    <lineage>
        <taxon>Bacteria</taxon>
        <taxon>Pseudomonadati</taxon>
        <taxon>Pseudomonadota</taxon>
        <taxon>Alphaproteobacteria</taxon>
        <taxon>Hyphomicrobiales</taxon>
        <taxon>Rhizobiaceae</taxon>
        <taxon>Rhizobium/Agrobacterium group</taxon>
        <taxon>Neorhizobium</taxon>
    </lineage>
</organism>
<dbReference type="PANTHER" id="PTHR44757:SF2">
    <property type="entry name" value="BIOFILM ARCHITECTURE MAINTENANCE PROTEIN MBAA"/>
    <property type="match status" value="1"/>
</dbReference>
<dbReference type="Pfam" id="PF00563">
    <property type="entry name" value="EAL"/>
    <property type="match status" value="1"/>
</dbReference>
<dbReference type="CDD" id="cd01949">
    <property type="entry name" value="GGDEF"/>
    <property type="match status" value="1"/>
</dbReference>
<proteinExistence type="predicted"/>
<dbReference type="SMART" id="SM00091">
    <property type="entry name" value="PAS"/>
    <property type="match status" value="1"/>
</dbReference>
<dbReference type="InterPro" id="IPR035965">
    <property type="entry name" value="PAS-like_dom_sf"/>
</dbReference>
<dbReference type="InterPro" id="IPR000160">
    <property type="entry name" value="GGDEF_dom"/>
</dbReference>
<keyword evidence="6" id="KW-1185">Reference proteome</keyword>
<evidence type="ECO:0000259" key="4">
    <source>
        <dbReference type="PROSITE" id="PS50887"/>
    </source>
</evidence>
<dbReference type="PROSITE" id="PS50883">
    <property type="entry name" value="EAL"/>
    <property type="match status" value="1"/>
</dbReference>
<feature type="transmembrane region" description="Helical" evidence="1">
    <location>
        <begin position="180"/>
        <end position="203"/>
    </location>
</feature>
<keyword evidence="1" id="KW-0472">Membrane</keyword>
<dbReference type="RefSeq" id="WP_248684802.1">
    <property type="nucleotide sequence ID" value="NZ_JALPRY010000030.1"/>
</dbReference>
<dbReference type="InterPro" id="IPR035919">
    <property type="entry name" value="EAL_sf"/>
</dbReference>
<dbReference type="Gene3D" id="3.30.70.270">
    <property type="match status" value="1"/>
</dbReference>
<keyword evidence="1" id="KW-0812">Transmembrane</keyword>
<dbReference type="PROSITE" id="PS50887">
    <property type="entry name" value="GGDEF"/>
    <property type="match status" value="1"/>
</dbReference>
<dbReference type="SMART" id="SM00267">
    <property type="entry name" value="GGDEF"/>
    <property type="match status" value="1"/>
</dbReference>
<dbReference type="InterPro" id="IPR001633">
    <property type="entry name" value="EAL_dom"/>
</dbReference>
<feature type="domain" description="PAS" evidence="2">
    <location>
        <begin position="233"/>
        <end position="277"/>
    </location>
</feature>